<sequence length="226" mass="26626">MLRKFIRKNKKRIIISSHIFIILLNVVIFGCLSMVHIRSKIKSRDYTYVDIDNSINKDDNVNTKYIEKINQYLKEHKEISKFPEYNNIKFQNQEAKYNEFVSQKNENFILLDGCSFQPQKETSFEVCDILELTSDGIIMHHVKKYKEQSNSTAAMSHLFNQGIVSIELMTNQDQNLQKDLIQQLKNVLSLNKVNSKKIDKIIGFIKEKKIKLIYQIIIDKHDVRNP</sequence>
<organism evidence="2 3">
    <name type="scientific">Candidatus Phytoplasma meliae</name>
    <dbReference type="NCBI Taxonomy" id="1848402"/>
    <lineage>
        <taxon>Bacteria</taxon>
        <taxon>Bacillati</taxon>
        <taxon>Mycoplasmatota</taxon>
        <taxon>Mollicutes</taxon>
        <taxon>Acholeplasmatales</taxon>
        <taxon>Acholeplasmataceae</taxon>
        <taxon>Candidatus Phytoplasma</taxon>
        <taxon>16SrXIII (Mexican periwinkle virescence group)</taxon>
    </lineage>
</organism>
<dbReference type="Proteomes" id="UP001195571">
    <property type="component" value="Unassembled WGS sequence"/>
</dbReference>
<gene>
    <name evidence="2" type="ORF">CHTY_003505</name>
</gene>
<evidence type="ECO:0000313" key="2">
    <source>
        <dbReference type="EMBL" id="MBP5836282.1"/>
    </source>
</evidence>
<keyword evidence="1" id="KW-0472">Membrane</keyword>
<keyword evidence="3" id="KW-1185">Reference proteome</keyword>
<comment type="caution">
    <text evidence="2">The sequence shown here is derived from an EMBL/GenBank/DDBJ whole genome shotgun (WGS) entry which is preliminary data.</text>
</comment>
<feature type="transmembrane region" description="Helical" evidence="1">
    <location>
        <begin position="12"/>
        <end position="35"/>
    </location>
</feature>
<accession>A0ABS5CZ75</accession>
<keyword evidence="1" id="KW-0812">Transmembrane</keyword>
<evidence type="ECO:0000313" key="3">
    <source>
        <dbReference type="Proteomes" id="UP001195571"/>
    </source>
</evidence>
<evidence type="ECO:0000256" key="1">
    <source>
        <dbReference type="SAM" id="Phobius"/>
    </source>
</evidence>
<reference evidence="2" key="1">
    <citation type="submission" date="2021-04" db="EMBL/GenBank/DDBJ databases">
        <title>Genomic features of Candidatus Phytoplasma meliae isolate ChTYXIII (1SrXIII-G).</title>
        <authorList>
            <person name="Fernandez F.D."/>
            <person name="Conci L.R."/>
        </authorList>
    </citation>
    <scope>NUCLEOTIDE SEQUENCE [LARGE SCALE GENOMIC DNA]</scope>
    <source>
        <strain evidence="2">ChTYXIII-Mo</strain>
    </source>
</reference>
<name>A0ABS5CZ75_9MOLU</name>
<keyword evidence="1" id="KW-1133">Transmembrane helix</keyword>
<feature type="non-terminal residue" evidence="2">
    <location>
        <position position="226"/>
    </location>
</feature>
<dbReference type="NCBIfam" id="TIGR04141">
    <property type="entry name" value="TIGR04141 family sporadically distributed protein"/>
    <property type="match status" value="1"/>
</dbReference>
<dbReference type="EMBL" id="JACAOD020000019">
    <property type="protein sequence ID" value="MBP5836282.1"/>
    <property type="molecule type" value="Genomic_DNA"/>
</dbReference>
<dbReference type="Pfam" id="PF19614">
    <property type="entry name" value="DUF6119"/>
    <property type="match status" value="1"/>
</dbReference>
<protein>
    <submittedName>
        <fullName evidence="2">TIGR04141 family sporadically distributed protein</fullName>
    </submittedName>
</protein>
<dbReference type="InterPro" id="IPR026487">
    <property type="entry name" value="CHP04141"/>
</dbReference>
<dbReference type="RefSeq" id="WP_210634617.1">
    <property type="nucleotide sequence ID" value="NZ_JACAOD020000019.1"/>
</dbReference>
<proteinExistence type="predicted"/>
<dbReference type="PROSITE" id="PS51257">
    <property type="entry name" value="PROKAR_LIPOPROTEIN"/>
    <property type="match status" value="1"/>
</dbReference>